<dbReference type="Pfam" id="PF00400">
    <property type="entry name" value="WD40"/>
    <property type="match status" value="5"/>
</dbReference>
<evidence type="ECO:0000256" key="2">
    <source>
        <dbReference type="ARBA" id="ARBA00022737"/>
    </source>
</evidence>
<evidence type="ECO:0000313" key="6">
    <source>
        <dbReference type="RefSeq" id="XP_028037396.1"/>
    </source>
</evidence>
<keyword evidence="2" id="KW-0677">Repeat</keyword>
<dbReference type="InterPro" id="IPR051179">
    <property type="entry name" value="WD_repeat_multifunction"/>
</dbReference>
<feature type="repeat" description="WD" evidence="3">
    <location>
        <begin position="64"/>
        <end position="105"/>
    </location>
</feature>
<feature type="repeat" description="WD" evidence="3">
    <location>
        <begin position="191"/>
        <end position="232"/>
    </location>
</feature>
<dbReference type="PROSITE" id="PS50294">
    <property type="entry name" value="WD_REPEATS_REGION"/>
    <property type="match status" value="3"/>
</dbReference>
<evidence type="ECO:0000256" key="3">
    <source>
        <dbReference type="PROSITE-ProRule" id="PRU00221"/>
    </source>
</evidence>
<feature type="compositionally biased region" description="Polar residues" evidence="4">
    <location>
        <begin position="1"/>
        <end position="14"/>
    </location>
</feature>
<dbReference type="InterPro" id="IPR001680">
    <property type="entry name" value="WD40_rpt"/>
</dbReference>
<reference evidence="6" key="1">
    <citation type="submission" date="2025-08" db="UniProtKB">
        <authorList>
            <consortium name="RefSeq"/>
        </authorList>
    </citation>
    <scope>IDENTIFICATION</scope>
    <source>
        <tissue evidence="6">Silk gland</tissue>
    </source>
</reference>
<evidence type="ECO:0000256" key="1">
    <source>
        <dbReference type="ARBA" id="ARBA00022574"/>
    </source>
</evidence>
<proteinExistence type="predicted"/>
<dbReference type="Gene3D" id="2.130.10.10">
    <property type="entry name" value="YVTN repeat-like/Quinoprotein amine dehydrogenase"/>
    <property type="match status" value="1"/>
</dbReference>
<dbReference type="InterPro" id="IPR019775">
    <property type="entry name" value="WD40_repeat_CS"/>
</dbReference>
<dbReference type="InterPro" id="IPR036322">
    <property type="entry name" value="WD40_repeat_dom_sf"/>
</dbReference>
<dbReference type="Proteomes" id="UP000504629">
    <property type="component" value="Unplaced"/>
</dbReference>
<dbReference type="OrthoDB" id="10261640at2759"/>
<evidence type="ECO:0000256" key="4">
    <source>
        <dbReference type="SAM" id="MobiDB-lite"/>
    </source>
</evidence>
<dbReference type="PROSITE" id="PS00678">
    <property type="entry name" value="WD_REPEATS_1"/>
    <property type="match status" value="1"/>
</dbReference>
<organism evidence="5 6">
    <name type="scientific">Bombyx mandarina</name>
    <name type="common">Wild silk moth</name>
    <name type="synonym">Wild silkworm</name>
    <dbReference type="NCBI Taxonomy" id="7092"/>
    <lineage>
        <taxon>Eukaryota</taxon>
        <taxon>Metazoa</taxon>
        <taxon>Ecdysozoa</taxon>
        <taxon>Arthropoda</taxon>
        <taxon>Hexapoda</taxon>
        <taxon>Insecta</taxon>
        <taxon>Pterygota</taxon>
        <taxon>Neoptera</taxon>
        <taxon>Endopterygota</taxon>
        <taxon>Lepidoptera</taxon>
        <taxon>Glossata</taxon>
        <taxon>Ditrysia</taxon>
        <taxon>Bombycoidea</taxon>
        <taxon>Bombycidae</taxon>
        <taxon>Bombycinae</taxon>
        <taxon>Bombyx</taxon>
    </lineage>
</organism>
<feature type="repeat" description="WD" evidence="3">
    <location>
        <begin position="106"/>
        <end position="142"/>
    </location>
</feature>
<dbReference type="SMART" id="SM00320">
    <property type="entry name" value="WD40"/>
    <property type="match status" value="7"/>
</dbReference>
<keyword evidence="1 3" id="KW-0853">WD repeat</keyword>
<name>A0A6J2K530_BOMMA</name>
<feature type="region of interest" description="Disordered" evidence="4">
    <location>
        <begin position="1"/>
        <end position="25"/>
    </location>
</feature>
<dbReference type="CDD" id="cd00200">
    <property type="entry name" value="WD40"/>
    <property type="match status" value="1"/>
</dbReference>
<dbReference type="SUPFAM" id="SSF50978">
    <property type="entry name" value="WD40 repeat-like"/>
    <property type="match status" value="1"/>
</dbReference>
<keyword evidence="5" id="KW-1185">Reference proteome</keyword>
<evidence type="ECO:0000313" key="5">
    <source>
        <dbReference type="Proteomes" id="UP000504629"/>
    </source>
</evidence>
<gene>
    <name evidence="6" type="primary">LOC114248381</name>
</gene>
<feature type="repeat" description="WD" evidence="3">
    <location>
        <begin position="363"/>
        <end position="402"/>
    </location>
</feature>
<accession>A0A6J2K530</accession>
<dbReference type="PANTHER" id="PTHR19857:SF8">
    <property type="entry name" value="ANGIO-ASSOCIATED MIGRATORY CELL PROTEIN"/>
    <property type="match status" value="1"/>
</dbReference>
<sequence length="402" mass="44154">MHGNEQNTPPSSLNGDEITSMEDEGVIYLDEMDELGDEEMEEFLSQEEEDIDIEPPEDHSALVFSKHVGSVFCCDLHPNGKLAVTGGEDDKAYVWSVESGQVVHECMNHKDSVIFVGFSFDGSYLATVDMSGVIKVWKYSDGTDPWPLAFEYIADDLSFGMWHFGAKVLICGAVSGDIYIFKIPSGETKVLQGHNVKVECAKLFTDGVRMAAGYEDGTVKTWDIKTSAVTHQLPANVHQIRVTAIDIHPDNSLMASISTDGKVILTTTNNGKIVGELQTENDLETVAFAQDQLLGFLALGTLTGSVTIWDVARQLLRHQCTKPENEVNGVTKMFWVKNNLMTGCLDGSIRAYEGRSGEQCVILTGHRSEILDLCYNAKENLILSTSDDGSARIFKYDVSSGN</sequence>
<dbReference type="PANTHER" id="PTHR19857">
    <property type="entry name" value="MITOCHONDRIAL DIVISION PROTEIN 1-RELATED"/>
    <property type="match status" value="1"/>
</dbReference>
<dbReference type="KEGG" id="bman:114248381"/>
<dbReference type="AlphaFoldDB" id="A0A6J2K530"/>
<protein>
    <submittedName>
        <fullName evidence="6">Angio-associated migratory cell protein</fullName>
    </submittedName>
</protein>
<dbReference type="GeneID" id="114248381"/>
<dbReference type="RefSeq" id="XP_028037396.1">
    <property type="nucleotide sequence ID" value="XM_028181595.1"/>
</dbReference>
<dbReference type="InterPro" id="IPR015943">
    <property type="entry name" value="WD40/YVTN_repeat-like_dom_sf"/>
</dbReference>
<dbReference type="PROSITE" id="PS50082">
    <property type="entry name" value="WD_REPEATS_2"/>
    <property type="match status" value="4"/>
</dbReference>